<reference evidence="1 2" key="1">
    <citation type="journal article" date="2016" name="PLoS ONE">
        <title>Complete Genome Sequence and Comparative Genomics of a Novel Myxobacterium Myxococcus hansupus.</title>
        <authorList>
            <person name="Sharma G."/>
            <person name="Narwani T."/>
            <person name="Subramanian S."/>
        </authorList>
    </citation>
    <scope>NUCLEOTIDE SEQUENCE [LARGE SCALE GENOMIC DNA]</scope>
    <source>
        <strain evidence="2">mixupus</strain>
    </source>
</reference>
<keyword evidence="2" id="KW-1185">Reference proteome</keyword>
<sequence length="422" mass="45746">MARKAATPVDSTPRITLDRARAHWLRTQGLAAPLNGSLEEVVAATGWVRTLGGADVYLAVRARVPGLRRADLDAAADANQLQVIPAVRGCIYMVPRADVPLVLRVAEEAYRKRAEREHEKVGLEPKELADVAEAALATLRKGPLTTDALRKAMPAGVVRSLGEAGKKVGISSPLPPALRHLEFEGKVERRMEGGRLDTERYHWRATTRSPFTGAKVPAATEERNARLAAIFFRQFGPASVEDFAAWAAFSQRDAKAAVAKAGLVPVAVEDYAEVTYVPEDVLATLREKVPPATSVSLLPAHDLYVSSHGGPARVTDPEHHALQVPSWGASKGGPLGEAAHMFVRPVLDGEKVVGLWEFDPKADDVVFRTFAPLAPKRRKAVQALAEETAAFLRDDIGHARSFSLDNLDSVQRRADFVKSLSK</sequence>
<dbReference type="AlphaFoldDB" id="A0A0H4WMA6"/>
<dbReference type="RefSeq" id="WP_002634281.1">
    <property type="nucleotide sequence ID" value="NZ_CP012109.1"/>
</dbReference>
<accession>A0A0H4WMA6</accession>
<proteinExistence type="predicted"/>
<dbReference type="EMBL" id="CP012109">
    <property type="protein sequence ID" value="AKQ64501.1"/>
    <property type="molecule type" value="Genomic_DNA"/>
</dbReference>
<dbReference type="Pfam" id="PF06224">
    <property type="entry name" value="AlkZ-like"/>
    <property type="match status" value="1"/>
</dbReference>
<dbReference type="STRING" id="1297742.A176_001413"/>
<dbReference type="Proteomes" id="UP000009026">
    <property type="component" value="Chromosome"/>
</dbReference>
<dbReference type="PATRIC" id="fig|1297742.4.peg.1431"/>
<organism evidence="1 2">
    <name type="scientific">Pseudomyxococcus hansupus</name>
    <dbReference type="NCBI Taxonomy" id="1297742"/>
    <lineage>
        <taxon>Bacteria</taxon>
        <taxon>Pseudomonadati</taxon>
        <taxon>Myxococcota</taxon>
        <taxon>Myxococcia</taxon>
        <taxon>Myxococcales</taxon>
        <taxon>Cystobacterineae</taxon>
        <taxon>Myxococcaceae</taxon>
        <taxon>Pseudomyxococcus</taxon>
    </lineage>
</organism>
<dbReference type="OrthoDB" id="5495411at2"/>
<dbReference type="InterPro" id="IPR009351">
    <property type="entry name" value="AlkZ-like"/>
</dbReference>
<dbReference type="PANTHER" id="PTHR38479:SF2">
    <property type="entry name" value="WINGED HELIX DNA-BINDING DOMAIN-CONTAINING PROTEIN"/>
    <property type="match status" value="1"/>
</dbReference>
<gene>
    <name evidence="1" type="ORF">A176_001413</name>
</gene>
<dbReference type="eggNOG" id="COG3214">
    <property type="taxonomic scope" value="Bacteria"/>
</dbReference>
<dbReference type="PANTHER" id="PTHR38479">
    <property type="entry name" value="LMO0824 PROTEIN"/>
    <property type="match status" value="1"/>
</dbReference>
<name>A0A0H4WMA6_9BACT</name>
<protein>
    <recommendedName>
        <fullName evidence="3">Winged helix DNA-binding domain-containing protein</fullName>
    </recommendedName>
</protein>
<evidence type="ECO:0000313" key="2">
    <source>
        <dbReference type="Proteomes" id="UP000009026"/>
    </source>
</evidence>
<evidence type="ECO:0008006" key="3">
    <source>
        <dbReference type="Google" id="ProtNLM"/>
    </source>
</evidence>
<dbReference type="KEGG" id="mym:A176_001413"/>
<evidence type="ECO:0000313" key="1">
    <source>
        <dbReference type="EMBL" id="AKQ64501.1"/>
    </source>
</evidence>